<dbReference type="InterPro" id="IPR036390">
    <property type="entry name" value="WH_DNA-bd_sf"/>
</dbReference>
<dbReference type="Proteomes" id="UP000587527">
    <property type="component" value="Unassembled WGS sequence"/>
</dbReference>
<evidence type="ECO:0000313" key="2">
    <source>
        <dbReference type="EMBL" id="MBB5872653.1"/>
    </source>
</evidence>
<keyword evidence="2" id="KW-0238">DNA-binding</keyword>
<dbReference type="PANTHER" id="PTHR39515">
    <property type="entry name" value="CONSERVED PROTEIN"/>
    <property type="match status" value="1"/>
</dbReference>
<dbReference type="Gene3D" id="1.10.10.10">
    <property type="entry name" value="Winged helix-like DNA-binding domain superfamily/Winged helix DNA-binding domain"/>
    <property type="match status" value="1"/>
</dbReference>
<comment type="caution">
    <text evidence="2">The sequence shown here is derived from an EMBL/GenBank/DDBJ whole genome shotgun (WGS) entry which is preliminary data.</text>
</comment>
<evidence type="ECO:0000259" key="1">
    <source>
        <dbReference type="PROSITE" id="PS50995"/>
    </source>
</evidence>
<dbReference type="EMBL" id="JACHMN010000003">
    <property type="protein sequence ID" value="MBB5872653.1"/>
    <property type="molecule type" value="Genomic_DNA"/>
</dbReference>
<dbReference type="InterPro" id="IPR000835">
    <property type="entry name" value="HTH_MarR-typ"/>
</dbReference>
<proteinExistence type="predicted"/>
<dbReference type="GO" id="GO:0003677">
    <property type="term" value="F:DNA binding"/>
    <property type="evidence" value="ECO:0007669"/>
    <property type="project" value="UniProtKB-KW"/>
</dbReference>
<sequence>MRSVDLDVDLAVTVQRLFGSIRRLSPPGLSLTAASTLATLEREGAHRLTELAAKEGVTQPAMTQLVTRLERDALAQRVPDPQDGRVVLVEITQAGRDLLNHRRRARADKVNSLLAELPAADRRAIESALPALNRLADLIP</sequence>
<dbReference type="PANTHER" id="PTHR39515:SF2">
    <property type="entry name" value="HTH-TYPE TRANSCRIPTIONAL REGULATOR RV0880"/>
    <property type="match status" value="1"/>
</dbReference>
<gene>
    <name evidence="2" type="ORF">F4553_006087</name>
</gene>
<protein>
    <submittedName>
        <fullName evidence="2">DNA-binding MarR family transcriptional regulator</fullName>
    </submittedName>
</protein>
<dbReference type="SMART" id="SM00347">
    <property type="entry name" value="HTH_MARR"/>
    <property type="match status" value="1"/>
</dbReference>
<reference evidence="2 3" key="1">
    <citation type="submission" date="2020-08" db="EMBL/GenBank/DDBJ databases">
        <title>Sequencing the genomes of 1000 actinobacteria strains.</title>
        <authorList>
            <person name="Klenk H.-P."/>
        </authorList>
    </citation>
    <scope>NUCLEOTIDE SEQUENCE [LARGE SCALE GENOMIC DNA]</scope>
    <source>
        <strain evidence="2 3">DSM 45362</strain>
    </source>
</reference>
<dbReference type="PROSITE" id="PS50995">
    <property type="entry name" value="HTH_MARR_2"/>
    <property type="match status" value="1"/>
</dbReference>
<dbReference type="InterPro" id="IPR036388">
    <property type="entry name" value="WH-like_DNA-bd_sf"/>
</dbReference>
<dbReference type="AlphaFoldDB" id="A0A841C0H6"/>
<evidence type="ECO:0000313" key="3">
    <source>
        <dbReference type="Proteomes" id="UP000587527"/>
    </source>
</evidence>
<dbReference type="GO" id="GO:0003700">
    <property type="term" value="F:DNA-binding transcription factor activity"/>
    <property type="evidence" value="ECO:0007669"/>
    <property type="project" value="InterPro"/>
</dbReference>
<organism evidence="2 3">
    <name type="scientific">Allocatelliglobosispora scoriae</name>
    <dbReference type="NCBI Taxonomy" id="643052"/>
    <lineage>
        <taxon>Bacteria</taxon>
        <taxon>Bacillati</taxon>
        <taxon>Actinomycetota</taxon>
        <taxon>Actinomycetes</taxon>
        <taxon>Micromonosporales</taxon>
        <taxon>Micromonosporaceae</taxon>
        <taxon>Allocatelliglobosispora</taxon>
    </lineage>
</organism>
<dbReference type="RefSeq" id="WP_184842623.1">
    <property type="nucleotide sequence ID" value="NZ_JACHMN010000003.1"/>
</dbReference>
<dbReference type="SUPFAM" id="SSF46785">
    <property type="entry name" value="Winged helix' DNA-binding domain"/>
    <property type="match status" value="1"/>
</dbReference>
<dbReference type="InterPro" id="IPR052526">
    <property type="entry name" value="HTH-type_Bedaq_tolerance"/>
</dbReference>
<accession>A0A841C0H6</accession>
<feature type="domain" description="HTH marR-type" evidence="1">
    <location>
        <begin position="1"/>
        <end position="137"/>
    </location>
</feature>
<keyword evidence="3" id="KW-1185">Reference proteome</keyword>
<dbReference type="Pfam" id="PF01047">
    <property type="entry name" value="MarR"/>
    <property type="match status" value="1"/>
</dbReference>
<name>A0A841C0H6_9ACTN</name>